<sequence>MPSTAFNYEIVEKVAVLSQSGDTTKELNRVSYNGSTAKYDLRSWRRTDGEEKLLKGLTLTDEEARALKEALNSRGDL</sequence>
<dbReference type="GO" id="GO:0006355">
    <property type="term" value="P:regulation of DNA-templated transcription"/>
    <property type="evidence" value="ECO:0007669"/>
    <property type="project" value="InterPro"/>
</dbReference>
<dbReference type="InterPro" id="IPR003173">
    <property type="entry name" value="PC4_C"/>
</dbReference>
<dbReference type="Pfam" id="PF02229">
    <property type="entry name" value="PC4"/>
    <property type="match status" value="1"/>
</dbReference>
<feature type="domain" description="Transcriptional coactivator p15 (PC4) C-terminal" evidence="1">
    <location>
        <begin position="23"/>
        <end position="70"/>
    </location>
</feature>
<organism evidence="2">
    <name type="scientific">uncultured prokaryote</name>
    <dbReference type="NCBI Taxonomy" id="198431"/>
    <lineage>
        <taxon>unclassified sequences</taxon>
        <taxon>environmental samples</taxon>
    </lineage>
</organism>
<protein>
    <recommendedName>
        <fullName evidence="1">Transcriptional coactivator p15 (PC4) C-terminal domain-containing protein</fullName>
    </recommendedName>
</protein>
<accession>A0A0H5Q2J9</accession>
<reference evidence="2" key="2">
    <citation type="submission" date="2015-07" db="EMBL/GenBank/DDBJ databases">
        <title>Plasmids, circular viruses and viroids from rat gut.</title>
        <authorList>
            <person name="Jorgensen T.J."/>
            <person name="Hansen M.A."/>
            <person name="Xu Z."/>
            <person name="Tabak M.A."/>
            <person name="Sorensen S.J."/>
            <person name="Hansen L.H."/>
        </authorList>
    </citation>
    <scope>NUCLEOTIDE SEQUENCE</scope>
    <source>
        <plasmid evidence="2">pRGFK1025</plasmid>
    </source>
</reference>
<evidence type="ECO:0000313" key="2">
    <source>
        <dbReference type="EMBL" id="CRY96256.1"/>
    </source>
</evidence>
<dbReference type="EMBL" id="LN853609">
    <property type="protein sequence ID" value="CRY96256.1"/>
    <property type="molecule type" value="Genomic_DNA"/>
</dbReference>
<keyword evidence="2" id="KW-0614">Plasmid</keyword>
<geneLocation type="plasmid" evidence="2">
    <name>pRGFK1025</name>
</geneLocation>
<reference evidence="2" key="1">
    <citation type="submission" date="2015-06" db="EMBL/GenBank/DDBJ databases">
        <authorList>
            <person name="Joergensen T."/>
        </authorList>
    </citation>
    <scope>NUCLEOTIDE SEQUENCE</scope>
    <source>
        <plasmid evidence="2">pRGFK1025</plasmid>
    </source>
</reference>
<proteinExistence type="predicted"/>
<dbReference type="Gene3D" id="2.30.31.70">
    <property type="match status" value="1"/>
</dbReference>
<dbReference type="AlphaFoldDB" id="A0A0H5Q2J9"/>
<name>A0A0H5Q2J9_9ZZZZ</name>
<dbReference type="GO" id="GO:0003677">
    <property type="term" value="F:DNA binding"/>
    <property type="evidence" value="ECO:0007669"/>
    <property type="project" value="InterPro"/>
</dbReference>
<evidence type="ECO:0000259" key="1">
    <source>
        <dbReference type="Pfam" id="PF02229"/>
    </source>
</evidence>